<protein>
    <submittedName>
        <fullName evidence="2">Uncharacterized protein</fullName>
    </submittedName>
</protein>
<organism evidence="2 3">
    <name type="scientific">Novipirellula galeiformis</name>
    <dbReference type="NCBI Taxonomy" id="2528004"/>
    <lineage>
        <taxon>Bacteria</taxon>
        <taxon>Pseudomonadati</taxon>
        <taxon>Planctomycetota</taxon>
        <taxon>Planctomycetia</taxon>
        <taxon>Pirellulales</taxon>
        <taxon>Pirellulaceae</taxon>
        <taxon>Novipirellula</taxon>
    </lineage>
</organism>
<gene>
    <name evidence="2" type="ORF">Pla52o_45730</name>
</gene>
<comment type="caution">
    <text evidence="2">The sequence shown here is derived from an EMBL/GenBank/DDBJ whole genome shotgun (WGS) entry which is preliminary data.</text>
</comment>
<evidence type="ECO:0000313" key="3">
    <source>
        <dbReference type="Proteomes" id="UP000316304"/>
    </source>
</evidence>
<evidence type="ECO:0000256" key="1">
    <source>
        <dbReference type="SAM" id="MobiDB-lite"/>
    </source>
</evidence>
<dbReference type="Proteomes" id="UP000316304">
    <property type="component" value="Unassembled WGS sequence"/>
</dbReference>
<dbReference type="EMBL" id="SJPT01000008">
    <property type="protein sequence ID" value="TWU20694.1"/>
    <property type="molecule type" value="Genomic_DNA"/>
</dbReference>
<accession>A0A5C6CBA6</accession>
<keyword evidence="3" id="KW-1185">Reference proteome</keyword>
<dbReference type="AlphaFoldDB" id="A0A5C6CBA6"/>
<proteinExistence type="predicted"/>
<evidence type="ECO:0000313" key="2">
    <source>
        <dbReference type="EMBL" id="TWU20694.1"/>
    </source>
</evidence>
<name>A0A5C6CBA6_9BACT</name>
<reference evidence="2 3" key="1">
    <citation type="submission" date="2019-02" db="EMBL/GenBank/DDBJ databases">
        <title>Deep-cultivation of Planctomycetes and their phenomic and genomic characterization uncovers novel biology.</title>
        <authorList>
            <person name="Wiegand S."/>
            <person name="Jogler M."/>
            <person name="Boedeker C."/>
            <person name="Pinto D."/>
            <person name="Vollmers J."/>
            <person name="Rivas-Marin E."/>
            <person name="Kohn T."/>
            <person name="Peeters S.H."/>
            <person name="Heuer A."/>
            <person name="Rast P."/>
            <person name="Oberbeckmann S."/>
            <person name="Bunk B."/>
            <person name="Jeske O."/>
            <person name="Meyerdierks A."/>
            <person name="Storesund J.E."/>
            <person name="Kallscheuer N."/>
            <person name="Luecker S."/>
            <person name="Lage O.M."/>
            <person name="Pohl T."/>
            <person name="Merkel B.J."/>
            <person name="Hornburger P."/>
            <person name="Mueller R.-W."/>
            <person name="Bruemmer F."/>
            <person name="Labrenz M."/>
            <person name="Spormann A.M."/>
            <person name="Op Den Camp H."/>
            <person name="Overmann J."/>
            <person name="Amann R."/>
            <person name="Jetten M.S.M."/>
            <person name="Mascher T."/>
            <person name="Medema M.H."/>
            <person name="Devos D.P."/>
            <person name="Kaster A.-K."/>
            <person name="Ovreas L."/>
            <person name="Rohde M."/>
            <person name="Galperin M.Y."/>
            <person name="Jogler C."/>
        </authorList>
    </citation>
    <scope>NUCLEOTIDE SEQUENCE [LARGE SCALE GENOMIC DNA]</scope>
    <source>
        <strain evidence="2 3">Pla52o</strain>
    </source>
</reference>
<sequence length="70" mass="7651">MNRSILQKFVADPSHLHPPQTNASGQNPILTGSRSKHSMRFEISARVAHAIGNSSCFLNDFSLVLESLST</sequence>
<feature type="compositionally biased region" description="Polar residues" evidence="1">
    <location>
        <begin position="19"/>
        <end position="32"/>
    </location>
</feature>
<feature type="region of interest" description="Disordered" evidence="1">
    <location>
        <begin position="11"/>
        <end position="32"/>
    </location>
</feature>